<dbReference type="InterPro" id="IPR013640">
    <property type="entry name" value="Vfa1"/>
</dbReference>
<dbReference type="OrthoDB" id="2158714at2759"/>
<dbReference type="GeneID" id="54476676"/>
<feature type="region of interest" description="Disordered" evidence="1">
    <location>
        <begin position="85"/>
        <end position="194"/>
    </location>
</feature>
<dbReference type="GO" id="GO:0007034">
    <property type="term" value="P:vacuolar transport"/>
    <property type="evidence" value="ECO:0007669"/>
    <property type="project" value="TreeGrafter"/>
</dbReference>
<sequence length="194" mass="23040">MSSKKFYYRRQVAESDAKSCWICFRPSSTVLITADKDDWFHVCASHLKDRKFATAQDEEDLAEKKRKEELDKEIEVVKKEYAERMRKKMEKRKKKKGEDEKEDKKDAKKEEKKEDEQEEKEKEDKLKELEKKKEEDTSAAHAPKIFELHKDFQLMRAQKRREAEQKRRNAEITRKNLDTLKSAGAFPSVPTGNP</sequence>
<dbReference type="AlphaFoldDB" id="A0A6A6PJS6"/>
<dbReference type="PANTHER" id="PTHR28218:SF1">
    <property type="entry name" value="VPS4-ASSOCIATED PROTEIN 1"/>
    <property type="match status" value="1"/>
</dbReference>
<dbReference type="Pfam" id="PF08432">
    <property type="entry name" value="Vfa1"/>
    <property type="match status" value="1"/>
</dbReference>
<feature type="compositionally biased region" description="Basic residues" evidence="1">
    <location>
        <begin position="85"/>
        <end position="95"/>
    </location>
</feature>
<dbReference type="EMBL" id="MU001640">
    <property type="protein sequence ID" value="KAF2480046.1"/>
    <property type="molecule type" value="Genomic_DNA"/>
</dbReference>
<dbReference type="Proteomes" id="UP000799767">
    <property type="component" value="Unassembled WGS sequence"/>
</dbReference>
<keyword evidence="3" id="KW-1185">Reference proteome</keyword>
<gene>
    <name evidence="2" type="ORF">BDY17DRAFT_312942</name>
</gene>
<organism evidence="2 3">
    <name type="scientific">Neohortaea acidophila</name>
    <dbReference type="NCBI Taxonomy" id="245834"/>
    <lineage>
        <taxon>Eukaryota</taxon>
        <taxon>Fungi</taxon>
        <taxon>Dikarya</taxon>
        <taxon>Ascomycota</taxon>
        <taxon>Pezizomycotina</taxon>
        <taxon>Dothideomycetes</taxon>
        <taxon>Dothideomycetidae</taxon>
        <taxon>Mycosphaerellales</taxon>
        <taxon>Teratosphaeriaceae</taxon>
        <taxon>Neohortaea</taxon>
    </lineage>
</organism>
<feature type="compositionally biased region" description="Basic and acidic residues" evidence="1">
    <location>
        <begin position="160"/>
        <end position="178"/>
    </location>
</feature>
<dbReference type="RefSeq" id="XP_033586616.1">
    <property type="nucleotide sequence ID" value="XM_033735674.1"/>
</dbReference>
<evidence type="ECO:0000256" key="1">
    <source>
        <dbReference type="SAM" id="MobiDB-lite"/>
    </source>
</evidence>
<dbReference type="PANTHER" id="PTHR28218">
    <property type="entry name" value="VPS4-ASSOCIATED PROTEIN 1"/>
    <property type="match status" value="1"/>
</dbReference>
<reference evidence="2" key="1">
    <citation type="journal article" date="2020" name="Stud. Mycol.">
        <title>101 Dothideomycetes genomes: a test case for predicting lifestyles and emergence of pathogens.</title>
        <authorList>
            <person name="Haridas S."/>
            <person name="Albert R."/>
            <person name="Binder M."/>
            <person name="Bloem J."/>
            <person name="Labutti K."/>
            <person name="Salamov A."/>
            <person name="Andreopoulos B."/>
            <person name="Baker S."/>
            <person name="Barry K."/>
            <person name="Bills G."/>
            <person name="Bluhm B."/>
            <person name="Cannon C."/>
            <person name="Castanera R."/>
            <person name="Culley D."/>
            <person name="Daum C."/>
            <person name="Ezra D."/>
            <person name="Gonzalez J."/>
            <person name="Henrissat B."/>
            <person name="Kuo A."/>
            <person name="Liang C."/>
            <person name="Lipzen A."/>
            <person name="Lutzoni F."/>
            <person name="Magnuson J."/>
            <person name="Mondo S."/>
            <person name="Nolan M."/>
            <person name="Ohm R."/>
            <person name="Pangilinan J."/>
            <person name="Park H.-J."/>
            <person name="Ramirez L."/>
            <person name="Alfaro M."/>
            <person name="Sun H."/>
            <person name="Tritt A."/>
            <person name="Yoshinaga Y."/>
            <person name="Zwiers L.-H."/>
            <person name="Turgeon B."/>
            <person name="Goodwin S."/>
            <person name="Spatafora J."/>
            <person name="Crous P."/>
            <person name="Grigoriev I."/>
        </authorList>
    </citation>
    <scope>NUCLEOTIDE SEQUENCE</scope>
    <source>
        <strain evidence="2">CBS 113389</strain>
    </source>
</reference>
<dbReference type="GO" id="GO:0005768">
    <property type="term" value="C:endosome"/>
    <property type="evidence" value="ECO:0007669"/>
    <property type="project" value="TreeGrafter"/>
</dbReference>
<accession>A0A6A6PJS6</accession>
<proteinExistence type="predicted"/>
<evidence type="ECO:0000313" key="3">
    <source>
        <dbReference type="Proteomes" id="UP000799767"/>
    </source>
</evidence>
<name>A0A6A6PJS6_9PEZI</name>
<evidence type="ECO:0000313" key="2">
    <source>
        <dbReference type="EMBL" id="KAF2480046.1"/>
    </source>
</evidence>
<protein>
    <submittedName>
        <fullName evidence="2">VPS4-associated protein 1</fullName>
    </submittedName>
</protein>
<feature type="compositionally biased region" description="Basic and acidic residues" evidence="1">
    <location>
        <begin position="96"/>
        <end position="153"/>
    </location>
</feature>